<accession>A0AAV3QW19</accession>
<sequence length="243" mass="27297">MQRDQDLMRDREKPEPLVRFSRSTLWCLIGTSRRAYARIARNKLASARLGRLEVELALEEDTSSDILNSYRTRKALVSFSSGNSIDPILGLSKASRRRVSIRTSISRRKSIPVLSHKATYPVSPKPEGNAVSSAESESFVESQDRDEAKPPLSPNSSHKTYPNQWIPFFLNQIKQLPIEPLKAGEAANQAVNHWLSGLRTIAESSPDLTSLRFLLSKCRFVKVKLSELLIFDFLPSTTIRGSS</sequence>
<feature type="compositionally biased region" description="Low complexity" evidence="1">
    <location>
        <begin position="130"/>
        <end position="141"/>
    </location>
</feature>
<dbReference type="Proteomes" id="UP001454036">
    <property type="component" value="Unassembled WGS sequence"/>
</dbReference>
<evidence type="ECO:0000313" key="3">
    <source>
        <dbReference type="Proteomes" id="UP001454036"/>
    </source>
</evidence>
<organism evidence="2 3">
    <name type="scientific">Lithospermum erythrorhizon</name>
    <name type="common">Purple gromwell</name>
    <name type="synonym">Lithospermum officinale var. erythrorhizon</name>
    <dbReference type="NCBI Taxonomy" id="34254"/>
    <lineage>
        <taxon>Eukaryota</taxon>
        <taxon>Viridiplantae</taxon>
        <taxon>Streptophyta</taxon>
        <taxon>Embryophyta</taxon>
        <taxon>Tracheophyta</taxon>
        <taxon>Spermatophyta</taxon>
        <taxon>Magnoliopsida</taxon>
        <taxon>eudicotyledons</taxon>
        <taxon>Gunneridae</taxon>
        <taxon>Pentapetalae</taxon>
        <taxon>asterids</taxon>
        <taxon>lamiids</taxon>
        <taxon>Boraginales</taxon>
        <taxon>Boraginaceae</taxon>
        <taxon>Boraginoideae</taxon>
        <taxon>Lithospermeae</taxon>
        <taxon>Lithospermum</taxon>
    </lineage>
</organism>
<name>A0AAV3QW19_LITER</name>
<protein>
    <submittedName>
        <fullName evidence="2">Uncharacterized protein</fullName>
    </submittedName>
</protein>
<evidence type="ECO:0000313" key="2">
    <source>
        <dbReference type="EMBL" id="GAA0167843.1"/>
    </source>
</evidence>
<keyword evidence="3" id="KW-1185">Reference proteome</keyword>
<evidence type="ECO:0000256" key="1">
    <source>
        <dbReference type="SAM" id="MobiDB-lite"/>
    </source>
</evidence>
<proteinExistence type="predicted"/>
<dbReference type="EMBL" id="BAABME010006248">
    <property type="protein sequence ID" value="GAA0167843.1"/>
    <property type="molecule type" value="Genomic_DNA"/>
</dbReference>
<comment type="caution">
    <text evidence="2">The sequence shown here is derived from an EMBL/GenBank/DDBJ whole genome shotgun (WGS) entry which is preliminary data.</text>
</comment>
<dbReference type="AlphaFoldDB" id="A0AAV3QW19"/>
<feature type="region of interest" description="Disordered" evidence="1">
    <location>
        <begin position="116"/>
        <end position="159"/>
    </location>
</feature>
<reference evidence="2 3" key="1">
    <citation type="submission" date="2024-01" db="EMBL/GenBank/DDBJ databases">
        <title>The complete chloroplast genome sequence of Lithospermum erythrorhizon: insights into the phylogenetic relationship among Boraginaceae species and the maternal lineages of purple gromwells.</title>
        <authorList>
            <person name="Okada T."/>
            <person name="Watanabe K."/>
        </authorList>
    </citation>
    <scope>NUCLEOTIDE SEQUENCE [LARGE SCALE GENOMIC DNA]</scope>
</reference>
<gene>
    <name evidence="2" type="ORF">LIER_22688</name>
</gene>